<keyword evidence="3" id="KW-1185">Reference proteome</keyword>
<name>A0ABM0MGF3_SACKO</name>
<protein>
    <submittedName>
        <fullName evidence="4">Rho GTPase-activating protein 39-like</fullName>
    </submittedName>
</protein>
<gene>
    <name evidence="4" type="primary">LOC102807448</name>
</gene>
<sequence>MGDRKSKLSGDAVALDLTTRGWSTSAIRDEMFIQICRQTTDNKRDDSLEKGWELMAICLAFFPPSPKFHSYLESYIYRNLNQCHDTDKVQVSHYASHCLKQLVRISLSGAKKGLKKPTIEEIEQARNSIFNPSMFGNSLEEVMALQKEKFPDRKLPWILQTLAAEVLRLHGAQTEGIFRSDICTCTYPKL</sequence>
<dbReference type="PANTHER" id="PTHR45876">
    <property type="entry name" value="FI04035P"/>
    <property type="match status" value="1"/>
</dbReference>
<dbReference type="SUPFAM" id="SSF48350">
    <property type="entry name" value="GTPase activation domain, GAP"/>
    <property type="match status" value="1"/>
</dbReference>
<dbReference type="InterPro" id="IPR000857">
    <property type="entry name" value="MyTH4_dom"/>
</dbReference>
<dbReference type="SMART" id="SM00139">
    <property type="entry name" value="MyTH4"/>
    <property type="match status" value="1"/>
</dbReference>
<dbReference type="GeneID" id="102807448"/>
<proteinExistence type="predicted"/>
<accession>A0ABM0MGF3</accession>
<reference evidence="4" key="1">
    <citation type="submission" date="2025-08" db="UniProtKB">
        <authorList>
            <consortium name="RefSeq"/>
        </authorList>
    </citation>
    <scope>IDENTIFICATION</scope>
    <source>
        <tissue evidence="4">Testes</tissue>
    </source>
</reference>
<dbReference type="PROSITE" id="PS51016">
    <property type="entry name" value="MYTH4"/>
    <property type="match status" value="1"/>
</dbReference>
<dbReference type="RefSeq" id="XP_006819094.1">
    <property type="nucleotide sequence ID" value="XM_006819031.1"/>
</dbReference>
<feature type="domain" description="Rho-GAP" evidence="1">
    <location>
        <begin position="137"/>
        <end position="190"/>
    </location>
</feature>
<feature type="domain" description="MyTH4" evidence="2">
    <location>
        <begin position="1"/>
        <end position="126"/>
    </location>
</feature>
<dbReference type="Gene3D" id="1.10.555.10">
    <property type="entry name" value="Rho GTPase activation protein"/>
    <property type="match status" value="1"/>
</dbReference>
<dbReference type="Pfam" id="PF00784">
    <property type="entry name" value="MyTH4"/>
    <property type="match status" value="1"/>
</dbReference>
<dbReference type="Proteomes" id="UP000694865">
    <property type="component" value="Unplaced"/>
</dbReference>
<dbReference type="InterPro" id="IPR000198">
    <property type="entry name" value="RhoGAP_dom"/>
</dbReference>
<organism evidence="3 4">
    <name type="scientific">Saccoglossus kowalevskii</name>
    <name type="common">Acorn worm</name>
    <dbReference type="NCBI Taxonomy" id="10224"/>
    <lineage>
        <taxon>Eukaryota</taxon>
        <taxon>Metazoa</taxon>
        <taxon>Hemichordata</taxon>
        <taxon>Enteropneusta</taxon>
        <taxon>Harrimaniidae</taxon>
        <taxon>Saccoglossus</taxon>
    </lineage>
</organism>
<dbReference type="PROSITE" id="PS50238">
    <property type="entry name" value="RHOGAP"/>
    <property type="match status" value="1"/>
</dbReference>
<evidence type="ECO:0000313" key="4">
    <source>
        <dbReference type="RefSeq" id="XP_006819094.1"/>
    </source>
</evidence>
<dbReference type="InterPro" id="IPR038185">
    <property type="entry name" value="MyTH4_dom_sf"/>
</dbReference>
<dbReference type="Gene3D" id="1.25.40.530">
    <property type="entry name" value="MyTH4 domain"/>
    <property type="match status" value="1"/>
</dbReference>
<dbReference type="InterPro" id="IPR008936">
    <property type="entry name" value="Rho_GTPase_activation_prot"/>
</dbReference>
<evidence type="ECO:0000259" key="1">
    <source>
        <dbReference type="PROSITE" id="PS50238"/>
    </source>
</evidence>
<evidence type="ECO:0000313" key="3">
    <source>
        <dbReference type="Proteomes" id="UP000694865"/>
    </source>
</evidence>
<dbReference type="PANTHER" id="PTHR45876:SF8">
    <property type="entry name" value="FI04035P"/>
    <property type="match status" value="1"/>
</dbReference>
<evidence type="ECO:0000259" key="2">
    <source>
        <dbReference type="PROSITE" id="PS51016"/>
    </source>
</evidence>